<organismHost>
    <name type="scientific">Ornithodoros moubata</name>
    <name type="common">Soft tick</name>
    <name type="synonym">Argasid tick</name>
    <dbReference type="NCBI Taxonomy" id="6938"/>
</organismHost>
<organismHost>
    <name type="scientific">Phacochoerus aethiopicus</name>
    <name type="common">Warthog</name>
    <dbReference type="NCBI Taxonomy" id="85517"/>
</organismHost>
<dbReference type="InterPro" id="IPR002595">
    <property type="entry name" value="ASFV_MGF360"/>
</dbReference>
<organism evidence="1">
    <name type="scientific">African swine fever virus</name>
    <name type="common">ASFV</name>
    <dbReference type="NCBI Taxonomy" id="10497"/>
    <lineage>
        <taxon>Viruses</taxon>
        <taxon>Varidnaviria</taxon>
        <taxon>Bamfordvirae</taxon>
        <taxon>Nucleocytoviricota</taxon>
        <taxon>Pokkesviricetes</taxon>
        <taxon>Asfuvirales</taxon>
        <taxon>Asfarviridae</taxon>
        <taxon>Asfivirus</taxon>
        <taxon>Asfivirus haemorrhagiae</taxon>
    </lineage>
</organism>
<dbReference type="EMBL" id="LR899131">
    <property type="protein sequence ID" value="CAD7112203.1"/>
    <property type="molecule type" value="Genomic_DNA"/>
</dbReference>
<dbReference type="GO" id="GO:0042330">
    <property type="term" value="P:taxis"/>
    <property type="evidence" value="ECO:0007669"/>
    <property type="project" value="InterPro"/>
</dbReference>
<accession>A0A7R8V797</accession>
<protein>
    <submittedName>
        <fullName evidence="1">MGF 360-2L CDS</fullName>
    </submittedName>
</protein>
<dbReference type="Proteomes" id="UP000594880">
    <property type="component" value="Segment"/>
</dbReference>
<organismHost>
    <name type="scientific">Potamochoerus larvatus</name>
    <name type="common">Bushpig</name>
    <dbReference type="NCBI Taxonomy" id="273792"/>
</organismHost>
<evidence type="ECO:0000313" key="1">
    <source>
        <dbReference type="EMBL" id="CAD7112203.1"/>
    </source>
</evidence>
<reference evidence="1" key="1">
    <citation type="submission" date="2020-11" db="EMBL/GenBank/DDBJ databases">
        <authorList>
            <consortium name="IVD NGS Lab"/>
        </authorList>
    </citation>
    <scope>NUCLEOTIDE SEQUENCE [LARGE SCALE GENOMIC DNA]</scope>
    <source>
        <strain evidence="1">ASFV Ken.rie1</strain>
    </source>
</reference>
<organismHost>
    <name type="scientific">Ornithodoros</name>
    <name type="common">relapsing fever ticks</name>
    <dbReference type="NCBI Taxonomy" id="6937"/>
</organismHost>
<proteinExistence type="predicted"/>
<sequence>MSTPPSLQVLVKKVLDFQHVSKDDYCILERYGLWWDGVPIMLSMNEDNQIIKLASFKDDLEINVALMKAVQENNRGLIELFTEWGADINVGLVTVNMEYTRDLCRELGAKEALSERDILDIFCNIFCKIHRIRTSNNMIQCHELLSNNPLMNENVEGLKVLTCCFLKKISINFILDEISFSEMLTRLWYSIAVQYNLTEAIQYFYQQYRYFKDWRLICGLAFNNVSDLHEIYNKEIHMDIDEMMRLACIRDNNFLTIYYCFTLGADINRAMCTSVKMFYINNLFFCIDLGATAFEECLEIAKQKNDGLLVEILSFKSYYRPNTSLISLKTTDPEKINGLLKIYRSKNMLTYKTFSAKKWFSPRLFI</sequence>
<name>A0A7R8V797_ASF</name>
<dbReference type="Pfam" id="PF01671">
    <property type="entry name" value="ASFV_360"/>
    <property type="match status" value="1"/>
</dbReference>
<organismHost>
    <name type="scientific">Phacochoerus africanus</name>
    <name type="common">Warthog</name>
    <dbReference type="NCBI Taxonomy" id="41426"/>
</organismHost>
<organismHost>
    <name type="scientific">Sus scrofa</name>
    <name type="common">Pig</name>
    <dbReference type="NCBI Taxonomy" id="9823"/>
</organismHost>